<gene>
    <name evidence="1" type="ORF">KIK155_LOCUS11878</name>
    <name evidence="2" type="ORF">TOA249_LOCUS19985</name>
</gene>
<reference evidence="2" key="1">
    <citation type="submission" date="2021-02" db="EMBL/GenBank/DDBJ databases">
        <authorList>
            <person name="Nowell W R."/>
        </authorList>
    </citation>
    <scope>NUCLEOTIDE SEQUENCE</scope>
</reference>
<sequence>MNPIKIFGFTPLGVILAERLTYSLSKKSECYPDVHLIEQKSSLSIDVQWQSVSLLCLINLLKQCRMLQSNDSKKFGINIQSIKMNKQLLYSYIKLSTERVQKYYLILLKQRQIQFELSNYSIDNDENLKENLLNYVHNDSIERLLNMDDFTLAMKTPWQSYFRSSSPTDMSLFDHDSNSIYITYVQSSNHEFNRSLRLNVFHTIFQYLPSYSSIKLIGPDIFAFELAYLLSTMGCNQIYFYRMNPNETLVLPITETNSILVTLFEIFSKFTHKPLADIVSWANQRPILHTIEKYHQFQMNLNAAGQLEYEAFIQPSIPSYQTSHETKKHKRTYLETFKQQAQESLTKFSTSNVHINKTNIEIKEEPLDSFVPSSTFLVLIDKITSSDLKTYQNLPPPFPNAIRTFNSTPGALIFNIYESLRRISNDETIPQLTNIFLSVDRELCVIKNQTAMALPSIVKADHFGADQILQSQQHDLKRPVENLHDLHKIIQRPVNEIGQLILYESQLFQNDALDLQSLLLLFNPREEIPKNELMFLFHNDYNWHNLIVLPDHKTKIRN</sequence>
<dbReference type="Proteomes" id="UP000663865">
    <property type="component" value="Unassembled WGS sequence"/>
</dbReference>
<dbReference type="AlphaFoldDB" id="A0A821L4V2"/>
<name>A0A821L4V2_9BILA</name>
<protein>
    <submittedName>
        <fullName evidence="2">Uncharacterized protein</fullName>
    </submittedName>
</protein>
<evidence type="ECO:0000313" key="2">
    <source>
        <dbReference type="EMBL" id="CAF4745367.1"/>
    </source>
</evidence>
<proteinExistence type="predicted"/>
<evidence type="ECO:0000313" key="3">
    <source>
        <dbReference type="Proteomes" id="UP000663838"/>
    </source>
</evidence>
<dbReference type="EMBL" id="CAJOBS010001601">
    <property type="protein sequence ID" value="CAF4745367.1"/>
    <property type="molecule type" value="Genomic_DNA"/>
</dbReference>
<dbReference type="Proteomes" id="UP000663838">
    <property type="component" value="Unassembled WGS sequence"/>
</dbReference>
<dbReference type="EMBL" id="CAJNYV010001881">
    <property type="protein sequence ID" value="CAF3443965.1"/>
    <property type="molecule type" value="Genomic_DNA"/>
</dbReference>
<comment type="caution">
    <text evidence="2">The sequence shown here is derived from an EMBL/GenBank/DDBJ whole genome shotgun (WGS) entry which is preliminary data.</text>
</comment>
<evidence type="ECO:0000313" key="1">
    <source>
        <dbReference type="EMBL" id="CAF3443965.1"/>
    </source>
</evidence>
<accession>A0A821L4V2</accession>
<organism evidence="2 3">
    <name type="scientific">Rotaria socialis</name>
    <dbReference type="NCBI Taxonomy" id="392032"/>
    <lineage>
        <taxon>Eukaryota</taxon>
        <taxon>Metazoa</taxon>
        <taxon>Spiralia</taxon>
        <taxon>Gnathifera</taxon>
        <taxon>Rotifera</taxon>
        <taxon>Eurotatoria</taxon>
        <taxon>Bdelloidea</taxon>
        <taxon>Philodinida</taxon>
        <taxon>Philodinidae</taxon>
        <taxon>Rotaria</taxon>
    </lineage>
</organism>